<dbReference type="PROSITE" id="PS51409">
    <property type="entry name" value="ARGINASE_2"/>
    <property type="match status" value="1"/>
</dbReference>
<reference evidence="4" key="1">
    <citation type="submission" date="2018-06" db="EMBL/GenBank/DDBJ databases">
        <authorList>
            <person name="Zhirakovskaya E."/>
        </authorList>
    </citation>
    <scope>NUCLEOTIDE SEQUENCE</scope>
</reference>
<dbReference type="PANTHER" id="PTHR43782">
    <property type="entry name" value="ARGINASE"/>
    <property type="match status" value="1"/>
</dbReference>
<dbReference type="PROSITE" id="PS01053">
    <property type="entry name" value="ARGINASE_1"/>
    <property type="match status" value="1"/>
</dbReference>
<organism evidence="4">
    <name type="scientific">hydrothermal vent metagenome</name>
    <dbReference type="NCBI Taxonomy" id="652676"/>
    <lineage>
        <taxon>unclassified sequences</taxon>
        <taxon>metagenomes</taxon>
        <taxon>ecological metagenomes</taxon>
    </lineage>
</organism>
<protein>
    <submittedName>
        <fullName evidence="4">Arginase</fullName>
        <ecNumber evidence="4">3.5.3.1</ecNumber>
    </submittedName>
</protein>
<dbReference type="InterPro" id="IPR020855">
    <property type="entry name" value="Ureohydrolase_Mn_BS"/>
</dbReference>
<dbReference type="PRINTS" id="PR00116">
    <property type="entry name" value="ARGINASE"/>
</dbReference>
<keyword evidence="1" id="KW-0479">Metal-binding</keyword>
<keyword evidence="3" id="KW-0464">Manganese</keyword>
<dbReference type="InterPro" id="IPR023696">
    <property type="entry name" value="Ureohydrolase_dom_sf"/>
</dbReference>
<proteinExistence type="predicted"/>
<accession>A0A3B0XFF9</accession>
<evidence type="ECO:0000313" key="4">
    <source>
        <dbReference type="EMBL" id="VAW62172.1"/>
    </source>
</evidence>
<evidence type="ECO:0000256" key="3">
    <source>
        <dbReference type="ARBA" id="ARBA00023211"/>
    </source>
</evidence>
<dbReference type="GO" id="GO:0005829">
    <property type="term" value="C:cytosol"/>
    <property type="evidence" value="ECO:0007669"/>
    <property type="project" value="TreeGrafter"/>
</dbReference>
<sequence length="295" mass="32280">MKKIEIPTLGVATSLGGPSDSCAQAAQVLKRSAYTSLLSNDKTVMDLQWEPVLEVSTKVKNSLKIWHKQSCVISQFTQQQVEEGKAFLVLGGDHSIAAGSWAGVLNQLPANSKFALIWIDAHMDAHTLETSPSGNLHGMPVSVILGEAGHDMQACFPTDMSVEGRDLYMFGVRSFEADELVLLSKNKVNVFDTERIEAEGGTDKVLTQLIKKISEYYDYYAISLDLDAIDPKDAPGVETREKTGLSAKNLLAGLKHVSDDKFLGLEISEFDPARDIQGKTEKLVYQIINAVFSVD</sequence>
<evidence type="ECO:0000256" key="1">
    <source>
        <dbReference type="ARBA" id="ARBA00022723"/>
    </source>
</evidence>
<dbReference type="Pfam" id="PF00491">
    <property type="entry name" value="Arginase"/>
    <property type="match status" value="1"/>
</dbReference>
<dbReference type="EMBL" id="UOFI01000020">
    <property type="protein sequence ID" value="VAW62172.1"/>
    <property type="molecule type" value="Genomic_DNA"/>
</dbReference>
<dbReference type="GO" id="GO:0005634">
    <property type="term" value="C:nucleus"/>
    <property type="evidence" value="ECO:0007669"/>
    <property type="project" value="TreeGrafter"/>
</dbReference>
<dbReference type="Gene3D" id="3.40.800.10">
    <property type="entry name" value="Ureohydrolase domain"/>
    <property type="match status" value="1"/>
</dbReference>
<dbReference type="GO" id="GO:0004053">
    <property type="term" value="F:arginase activity"/>
    <property type="evidence" value="ECO:0007669"/>
    <property type="project" value="UniProtKB-EC"/>
</dbReference>
<gene>
    <name evidence="4" type="ORF">MNBD_GAMMA09-289</name>
</gene>
<keyword evidence="2 4" id="KW-0378">Hydrolase</keyword>
<dbReference type="SUPFAM" id="SSF52768">
    <property type="entry name" value="Arginase/deacetylase"/>
    <property type="match status" value="1"/>
</dbReference>
<dbReference type="InterPro" id="IPR006035">
    <property type="entry name" value="Ureohydrolase"/>
</dbReference>
<dbReference type="EC" id="3.5.3.1" evidence="4"/>
<dbReference type="AlphaFoldDB" id="A0A3B0XFF9"/>
<dbReference type="GO" id="GO:0030145">
    <property type="term" value="F:manganese ion binding"/>
    <property type="evidence" value="ECO:0007669"/>
    <property type="project" value="TreeGrafter"/>
</dbReference>
<name>A0A3B0XFF9_9ZZZZ</name>
<evidence type="ECO:0000256" key="2">
    <source>
        <dbReference type="ARBA" id="ARBA00022801"/>
    </source>
</evidence>
<dbReference type="PANTHER" id="PTHR43782:SF3">
    <property type="entry name" value="ARGINASE"/>
    <property type="match status" value="1"/>
</dbReference>